<proteinExistence type="predicted"/>
<dbReference type="EMBL" id="MU006304">
    <property type="protein sequence ID" value="KAF2850986.1"/>
    <property type="molecule type" value="Genomic_DNA"/>
</dbReference>
<name>A0A6A7B625_9PLEO</name>
<keyword evidence="2" id="KW-1185">Reference proteome</keyword>
<accession>A0A6A7B625</accession>
<dbReference type="Proteomes" id="UP000799423">
    <property type="component" value="Unassembled WGS sequence"/>
</dbReference>
<protein>
    <submittedName>
        <fullName evidence="1">Uncharacterized protein</fullName>
    </submittedName>
</protein>
<sequence>MYFRPLARGEPLLGYIVVCALSRVLSILSSRYLATTPHRKHHALIPLNTQFKHIRLQNAQQEEQTFVHPHTITLRSCVQRINSFSNGQVATVPLSEHGTLNAHMSQLHQPATFA</sequence>
<reference evidence="1" key="1">
    <citation type="submission" date="2020-01" db="EMBL/GenBank/DDBJ databases">
        <authorList>
            <consortium name="DOE Joint Genome Institute"/>
            <person name="Haridas S."/>
            <person name="Albert R."/>
            <person name="Binder M."/>
            <person name="Bloem J."/>
            <person name="Labutti K."/>
            <person name="Salamov A."/>
            <person name="Andreopoulos B."/>
            <person name="Baker S.E."/>
            <person name="Barry K."/>
            <person name="Bills G."/>
            <person name="Bluhm B.H."/>
            <person name="Cannon C."/>
            <person name="Castanera R."/>
            <person name="Culley D.E."/>
            <person name="Daum C."/>
            <person name="Ezra D."/>
            <person name="Gonzalez J.B."/>
            <person name="Henrissat B."/>
            <person name="Kuo A."/>
            <person name="Liang C."/>
            <person name="Lipzen A."/>
            <person name="Lutzoni F."/>
            <person name="Magnuson J."/>
            <person name="Mondo S."/>
            <person name="Nolan M."/>
            <person name="Ohm R."/>
            <person name="Pangilinan J."/>
            <person name="Park H.-J."/>
            <person name="Ramirez L."/>
            <person name="Alfaro M."/>
            <person name="Sun H."/>
            <person name="Tritt A."/>
            <person name="Yoshinaga Y."/>
            <person name="Zwiers L.-H."/>
            <person name="Turgeon B.G."/>
            <person name="Goodwin S.B."/>
            <person name="Spatafora J.W."/>
            <person name="Crous P.W."/>
            <person name="Grigoriev I.V."/>
        </authorList>
    </citation>
    <scope>NUCLEOTIDE SEQUENCE</scope>
    <source>
        <strain evidence="1">IPT5</strain>
    </source>
</reference>
<gene>
    <name evidence="1" type="ORF">T440DRAFT_76402</name>
</gene>
<organism evidence="1 2">
    <name type="scientific">Plenodomus tracheiphilus IPT5</name>
    <dbReference type="NCBI Taxonomy" id="1408161"/>
    <lineage>
        <taxon>Eukaryota</taxon>
        <taxon>Fungi</taxon>
        <taxon>Dikarya</taxon>
        <taxon>Ascomycota</taxon>
        <taxon>Pezizomycotina</taxon>
        <taxon>Dothideomycetes</taxon>
        <taxon>Pleosporomycetidae</taxon>
        <taxon>Pleosporales</taxon>
        <taxon>Pleosporineae</taxon>
        <taxon>Leptosphaeriaceae</taxon>
        <taxon>Plenodomus</taxon>
    </lineage>
</organism>
<evidence type="ECO:0000313" key="1">
    <source>
        <dbReference type="EMBL" id="KAF2850986.1"/>
    </source>
</evidence>
<dbReference type="AlphaFoldDB" id="A0A6A7B625"/>
<evidence type="ECO:0000313" key="2">
    <source>
        <dbReference type="Proteomes" id="UP000799423"/>
    </source>
</evidence>